<keyword evidence="12" id="KW-1185">Reference proteome</keyword>
<keyword evidence="5 7" id="KW-1133">Transmembrane helix</keyword>
<feature type="transmembrane region" description="Helical" evidence="7">
    <location>
        <begin position="167"/>
        <end position="189"/>
    </location>
</feature>
<comment type="similarity">
    <text evidence="2">Belongs to the concentrative nucleoside transporter (CNT) (TC 2.A.41) family.</text>
</comment>
<feature type="transmembrane region" description="Helical" evidence="7">
    <location>
        <begin position="384"/>
        <end position="406"/>
    </location>
</feature>
<dbReference type="KEGG" id="aii:E4K63_01180"/>
<evidence type="ECO:0000256" key="7">
    <source>
        <dbReference type="SAM" id="Phobius"/>
    </source>
</evidence>
<dbReference type="InterPro" id="IPR002668">
    <property type="entry name" value="CNT_N_dom"/>
</dbReference>
<feature type="transmembrane region" description="Helical" evidence="7">
    <location>
        <begin position="61"/>
        <end position="80"/>
    </location>
</feature>
<dbReference type="InterPro" id="IPR008276">
    <property type="entry name" value="C_nuclsd_transpt"/>
</dbReference>
<dbReference type="PANTHER" id="PTHR10590:SF13">
    <property type="entry name" value="NUCLEOSIDE PERMEASE NUPC"/>
    <property type="match status" value="1"/>
</dbReference>
<dbReference type="Pfam" id="PF07670">
    <property type="entry name" value="Gate"/>
    <property type="match status" value="1"/>
</dbReference>
<feature type="transmembrane region" description="Helical" evidence="7">
    <location>
        <begin position="31"/>
        <end position="49"/>
    </location>
</feature>
<comment type="subcellular location">
    <subcellularLocation>
        <location evidence="1">Cell membrane</location>
        <topology evidence="1">Multi-pass membrane protein</topology>
    </subcellularLocation>
</comment>
<feature type="transmembrane region" description="Helical" evidence="7">
    <location>
        <begin position="286"/>
        <end position="306"/>
    </location>
</feature>
<keyword evidence="3" id="KW-1003">Cell membrane</keyword>
<evidence type="ECO:0000256" key="2">
    <source>
        <dbReference type="ARBA" id="ARBA00009033"/>
    </source>
</evidence>
<name>A0AAE7CRD3_9GAMM</name>
<evidence type="ECO:0000256" key="3">
    <source>
        <dbReference type="ARBA" id="ARBA00022475"/>
    </source>
</evidence>
<evidence type="ECO:0000256" key="6">
    <source>
        <dbReference type="ARBA" id="ARBA00023136"/>
    </source>
</evidence>
<dbReference type="Pfam" id="PF01773">
    <property type="entry name" value="Nucleos_tra2_N"/>
    <property type="match status" value="1"/>
</dbReference>
<evidence type="ECO:0000313" key="12">
    <source>
        <dbReference type="Proteomes" id="UP000502004"/>
    </source>
</evidence>
<proteinExistence type="inferred from homology"/>
<feature type="transmembrane region" description="Helical" evidence="7">
    <location>
        <begin position="92"/>
        <end position="113"/>
    </location>
</feature>
<evidence type="ECO:0000256" key="5">
    <source>
        <dbReference type="ARBA" id="ARBA00022989"/>
    </source>
</evidence>
<reference evidence="11 12" key="1">
    <citation type="submission" date="2019-03" db="EMBL/GenBank/DDBJ databases">
        <title>Complete Genome Sequence of Allofrancisella inopinata Strain SYSU YG23 Isolated from Water-Cooling Systems in China.</title>
        <authorList>
            <person name="Ohrman C."/>
            <person name="Uneklint I."/>
            <person name="Sjodin A."/>
        </authorList>
    </citation>
    <scope>NUCLEOTIDE SEQUENCE [LARGE SCALE GENOMIC DNA]</scope>
    <source>
        <strain evidence="11 12">SYSU YG23</strain>
    </source>
</reference>
<keyword evidence="6 7" id="KW-0472">Membrane</keyword>
<accession>A0AAE7CRD3</accession>
<evidence type="ECO:0000259" key="8">
    <source>
        <dbReference type="Pfam" id="PF01773"/>
    </source>
</evidence>
<dbReference type="InterPro" id="IPR011657">
    <property type="entry name" value="CNT_C_dom"/>
</dbReference>
<dbReference type="Pfam" id="PF07662">
    <property type="entry name" value="Nucleos_tra2_C"/>
    <property type="match status" value="1"/>
</dbReference>
<evidence type="ECO:0000256" key="1">
    <source>
        <dbReference type="ARBA" id="ARBA00004651"/>
    </source>
</evidence>
<evidence type="ECO:0000259" key="10">
    <source>
        <dbReference type="Pfam" id="PF07670"/>
    </source>
</evidence>
<evidence type="ECO:0000256" key="4">
    <source>
        <dbReference type="ARBA" id="ARBA00022692"/>
    </source>
</evidence>
<feature type="transmembrane region" description="Helical" evidence="7">
    <location>
        <begin position="348"/>
        <end position="372"/>
    </location>
</feature>
<feature type="domain" description="Nucleoside transporter/FeoB GTPase Gate" evidence="10">
    <location>
        <begin position="93"/>
        <end position="193"/>
    </location>
</feature>
<dbReference type="GO" id="GO:0005337">
    <property type="term" value="F:nucleoside transmembrane transporter activity"/>
    <property type="evidence" value="ECO:0007669"/>
    <property type="project" value="InterPro"/>
</dbReference>
<feature type="domain" description="Concentrative nucleoside transporter C-terminal" evidence="9">
    <location>
        <begin position="201"/>
        <end position="404"/>
    </location>
</feature>
<feature type="transmembrane region" description="Helical" evidence="7">
    <location>
        <begin position="259"/>
        <end position="279"/>
    </location>
</feature>
<gene>
    <name evidence="11" type="ORF">E4K63_01180</name>
</gene>
<organism evidence="11 12">
    <name type="scientific">Allofrancisella inopinata</name>
    <dbReference type="NCBI Taxonomy" id="1085647"/>
    <lineage>
        <taxon>Bacteria</taxon>
        <taxon>Pseudomonadati</taxon>
        <taxon>Pseudomonadota</taxon>
        <taxon>Gammaproteobacteria</taxon>
        <taxon>Thiotrichales</taxon>
        <taxon>Francisellaceae</taxon>
        <taxon>Allofrancisella</taxon>
    </lineage>
</organism>
<feature type="transmembrane region" description="Helical" evidence="7">
    <location>
        <begin position="6"/>
        <end position="24"/>
    </location>
</feature>
<dbReference type="AlphaFoldDB" id="A0AAE7CRD3"/>
<dbReference type="Proteomes" id="UP000502004">
    <property type="component" value="Chromosome"/>
</dbReference>
<evidence type="ECO:0000313" key="11">
    <source>
        <dbReference type="EMBL" id="QIV95523.1"/>
    </source>
</evidence>
<feature type="transmembrane region" description="Helical" evidence="7">
    <location>
        <begin position="201"/>
        <end position="220"/>
    </location>
</feature>
<keyword evidence="4 7" id="KW-0812">Transmembrane</keyword>
<dbReference type="GO" id="GO:0015293">
    <property type="term" value="F:symporter activity"/>
    <property type="evidence" value="ECO:0007669"/>
    <property type="project" value="TreeGrafter"/>
</dbReference>
<evidence type="ECO:0000259" key="9">
    <source>
        <dbReference type="Pfam" id="PF07662"/>
    </source>
</evidence>
<dbReference type="RefSeq" id="WP_133941510.1">
    <property type="nucleotide sequence ID" value="NZ_CP038241.1"/>
</dbReference>
<protein>
    <submittedName>
        <fullName evidence="11">NupC/NupG family nucleoside CNT transporter</fullName>
    </submittedName>
</protein>
<sequence length="407" mass="44662">MVTKLLFFVLDILAIFLLAYIWSSDRKKIRYNYLLLILIVQTSLAYFFLKSNIGEKVITVIVVGFSYLLNSANVGTRFIFGSLADMDGGHIFFFSVAMPIIVMSAIIGILQYLKILPVLIKLVGFVLSKITGMGKLESFNAVSSLAVGQSENFIAYKKIIGHLPSNVLYTMAATAMSTVSLAIAGAYMGMLSIENGFDPRYVVVAMVMNMFGTFFVLTIINPYEKSEAFDYDNLHISLEENIEKQSFFEMLAEYILDGFKIAVIVSAMLIGFIALLSLIDIICKAVLGITFTGILGYIFYPIAWLLRIPDQELHLAGEIMGTKLVSNEFAAIDLMVKKGVELTIHTKAVLSVFLISFANFSSIGIIIGAIQAVSKKASIKVAKFGLKIVYGASIVSFLSATVVGLFV</sequence>
<dbReference type="EMBL" id="CP038241">
    <property type="protein sequence ID" value="QIV95523.1"/>
    <property type="molecule type" value="Genomic_DNA"/>
</dbReference>
<dbReference type="InterPro" id="IPR011642">
    <property type="entry name" value="Gate_dom"/>
</dbReference>
<dbReference type="PANTHER" id="PTHR10590">
    <property type="entry name" value="SODIUM/NUCLEOSIDE COTRANSPORTER"/>
    <property type="match status" value="1"/>
</dbReference>
<dbReference type="GO" id="GO:0005886">
    <property type="term" value="C:plasma membrane"/>
    <property type="evidence" value="ECO:0007669"/>
    <property type="project" value="UniProtKB-SubCell"/>
</dbReference>
<feature type="domain" description="Concentrative nucleoside transporter N-terminal" evidence="8">
    <location>
        <begin position="12"/>
        <end position="83"/>
    </location>
</feature>